<feature type="non-terminal residue" evidence="1">
    <location>
        <position position="24"/>
    </location>
</feature>
<evidence type="ECO:0000313" key="1">
    <source>
        <dbReference type="EMBL" id="VAX21291.1"/>
    </source>
</evidence>
<accession>A0A3B1C3K5</accession>
<gene>
    <name evidence="1" type="ORF">MNBD_NITROSPINAE04-167</name>
</gene>
<protein>
    <submittedName>
        <fullName evidence="1">Uncharacterized protein</fullName>
    </submittedName>
</protein>
<proteinExistence type="predicted"/>
<dbReference type="AlphaFoldDB" id="A0A3B1C3K5"/>
<reference evidence="1" key="1">
    <citation type="submission" date="2018-06" db="EMBL/GenBank/DDBJ databases">
        <authorList>
            <person name="Zhirakovskaya E."/>
        </authorList>
    </citation>
    <scope>NUCLEOTIDE SEQUENCE</scope>
</reference>
<dbReference type="EMBL" id="UOGA01000199">
    <property type="protein sequence ID" value="VAX21291.1"/>
    <property type="molecule type" value="Genomic_DNA"/>
</dbReference>
<sequence>MASLTISSKDKVLKEVEIKKTLFV</sequence>
<name>A0A3B1C3K5_9ZZZZ</name>
<organism evidence="1">
    <name type="scientific">hydrothermal vent metagenome</name>
    <dbReference type="NCBI Taxonomy" id="652676"/>
    <lineage>
        <taxon>unclassified sequences</taxon>
        <taxon>metagenomes</taxon>
        <taxon>ecological metagenomes</taxon>
    </lineage>
</organism>